<dbReference type="InterPro" id="IPR041442">
    <property type="entry name" value="PIH1D1/2/3_CS-like"/>
</dbReference>
<evidence type="ECO:0000256" key="3">
    <source>
        <dbReference type="ARBA" id="ARBA00046233"/>
    </source>
</evidence>
<protein>
    <recommendedName>
        <fullName evidence="2">PIH1 domain-containing protein 1</fullName>
    </recommendedName>
</protein>
<dbReference type="PANTHER" id="PTHR22997:SF0">
    <property type="entry name" value="PIH1 DOMAIN-CONTAINING PROTEIN 1"/>
    <property type="match status" value="1"/>
</dbReference>
<evidence type="ECO:0000313" key="7">
    <source>
        <dbReference type="Proteomes" id="UP001233999"/>
    </source>
</evidence>
<dbReference type="GO" id="GO:0006364">
    <property type="term" value="P:rRNA processing"/>
    <property type="evidence" value="ECO:0007669"/>
    <property type="project" value="TreeGrafter"/>
</dbReference>
<dbReference type="InterPro" id="IPR050734">
    <property type="entry name" value="PIH1/Kintoun_subfamily"/>
</dbReference>
<dbReference type="AlphaFoldDB" id="A0AAD8A2J9"/>
<dbReference type="PANTHER" id="PTHR22997">
    <property type="entry name" value="PIH1 DOMAIN-CONTAINING PROTEIN 1"/>
    <property type="match status" value="1"/>
</dbReference>
<gene>
    <name evidence="6" type="ORF">L9F63_002219</name>
</gene>
<dbReference type="InterPro" id="IPR012981">
    <property type="entry name" value="PIH1_N"/>
</dbReference>
<dbReference type="GO" id="GO:0005737">
    <property type="term" value="C:cytoplasm"/>
    <property type="evidence" value="ECO:0007669"/>
    <property type="project" value="TreeGrafter"/>
</dbReference>
<feature type="domain" description="PIH1D1/2/3 CS-like" evidence="5">
    <location>
        <begin position="214"/>
        <end position="298"/>
    </location>
</feature>
<sequence>MSLKKNSVLLDIDRSIIENNLLLKESNCDELQDLFPKKTQSSDDVPWKLVKPTPGICVKTRTPNGDKVFINVCQTSEIPEPEDIDEKRLMAIWSSDEHTSFRIPMSIGEAHVEEDKSGNPALVYDVAIHPEFFKKTEKSKLFRSFMLRVVMEGLQDKYTIQLETEDYVILKNRKAMGEIQHHRVRQGEKNKPSGPLIEEVYPPMQTITREPEYRIRHEPPDSEYPEYLLAEFLMKDLVNSHGVTLNVGEDRIIVETPGRLGQEPYKLDVFVPYSVDQEKCFANFNTDTKILSLKMPVLITN</sequence>
<evidence type="ECO:0000256" key="2">
    <source>
        <dbReference type="ARBA" id="ARBA00040540"/>
    </source>
</evidence>
<accession>A0AAD8A2J9</accession>
<keyword evidence="7" id="KW-1185">Reference proteome</keyword>
<evidence type="ECO:0000313" key="6">
    <source>
        <dbReference type="EMBL" id="KAJ9591213.1"/>
    </source>
</evidence>
<dbReference type="GO" id="GO:0097255">
    <property type="term" value="C:R2TP complex"/>
    <property type="evidence" value="ECO:0007669"/>
    <property type="project" value="TreeGrafter"/>
</dbReference>
<evidence type="ECO:0000256" key="1">
    <source>
        <dbReference type="ARBA" id="ARBA00008511"/>
    </source>
</evidence>
<comment type="function">
    <text evidence="3">Involved in the assembly of C/D box small nucleolar ribonucleoprotein (snoRNP) particles. Recruits the SWI/SNF complex to the core promoter of rRNA genes and enhances pre-rRNA transcription. Mediates interaction of TELO2 with the R2TP complex which is necessary for the stability of MTOR and SMG1. Positively regulates the assembly and activity of the mTORC1 complex.</text>
</comment>
<dbReference type="GO" id="GO:0000492">
    <property type="term" value="P:box C/D snoRNP assembly"/>
    <property type="evidence" value="ECO:0007669"/>
    <property type="project" value="TreeGrafter"/>
</dbReference>
<reference evidence="6" key="2">
    <citation type="submission" date="2023-05" db="EMBL/GenBank/DDBJ databases">
        <authorList>
            <person name="Fouks B."/>
        </authorList>
    </citation>
    <scope>NUCLEOTIDE SEQUENCE</scope>
    <source>
        <strain evidence="6">Stay&amp;Tobe</strain>
        <tissue evidence="6">Testes</tissue>
    </source>
</reference>
<dbReference type="EMBL" id="JASPKZ010003881">
    <property type="protein sequence ID" value="KAJ9591213.1"/>
    <property type="molecule type" value="Genomic_DNA"/>
</dbReference>
<name>A0AAD8A2J9_DIPPU</name>
<dbReference type="Proteomes" id="UP001233999">
    <property type="component" value="Unassembled WGS sequence"/>
</dbReference>
<organism evidence="6 7">
    <name type="scientific">Diploptera punctata</name>
    <name type="common">Pacific beetle cockroach</name>
    <dbReference type="NCBI Taxonomy" id="6984"/>
    <lineage>
        <taxon>Eukaryota</taxon>
        <taxon>Metazoa</taxon>
        <taxon>Ecdysozoa</taxon>
        <taxon>Arthropoda</taxon>
        <taxon>Hexapoda</taxon>
        <taxon>Insecta</taxon>
        <taxon>Pterygota</taxon>
        <taxon>Neoptera</taxon>
        <taxon>Polyneoptera</taxon>
        <taxon>Dictyoptera</taxon>
        <taxon>Blattodea</taxon>
        <taxon>Blaberoidea</taxon>
        <taxon>Blaberidae</taxon>
        <taxon>Diplopterinae</taxon>
        <taxon>Diploptera</taxon>
    </lineage>
</organism>
<comment type="caution">
    <text evidence="6">The sequence shown here is derived from an EMBL/GenBank/DDBJ whole genome shotgun (WGS) entry which is preliminary data.</text>
</comment>
<proteinExistence type="inferred from homology"/>
<dbReference type="Pfam" id="PF08190">
    <property type="entry name" value="PIH1"/>
    <property type="match status" value="1"/>
</dbReference>
<feature type="domain" description="PIH1 N-terminal" evidence="4">
    <location>
        <begin position="38"/>
        <end position="191"/>
    </location>
</feature>
<dbReference type="Pfam" id="PF18201">
    <property type="entry name" value="PIH1_CS"/>
    <property type="match status" value="1"/>
</dbReference>
<evidence type="ECO:0000259" key="5">
    <source>
        <dbReference type="Pfam" id="PF18201"/>
    </source>
</evidence>
<evidence type="ECO:0000259" key="4">
    <source>
        <dbReference type="Pfam" id="PF08190"/>
    </source>
</evidence>
<comment type="similarity">
    <text evidence="1">Belongs to the PIH1 family.</text>
</comment>
<reference evidence="6" key="1">
    <citation type="journal article" date="2023" name="IScience">
        <title>Live-bearing cockroach genome reveals convergent evolutionary mechanisms linked to viviparity in insects and beyond.</title>
        <authorList>
            <person name="Fouks B."/>
            <person name="Harrison M.C."/>
            <person name="Mikhailova A.A."/>
            <person name="Marchal E."/>
            <person name="English S."/>
            <person name="Carruthers M."/>
            <person name="Jennings E.C."/>
            <person name="Chiamaka E.L."/>
            <person name="Frigard R.A."/>
            <person name="Pippel M."/>
            <person name="Attardo G.M."/>
            <person name="Benoit J.B."/>
            <person name="Bornberg-Bauer E."/>
            <person name="Tobe S.S."/>
        </authorList>
    </citation>
    <scope>NUCLEOTIDE SEQUENCE</scope>
    <source>
        <strain evidence="6">Stay&amp;Tobe</strain>
    </source>
</reference>
<dbReference type="GO" id="GO:1990904">
    <property type="term" value="C:ribonucleoprotein complex"/>
    <property type="evidence" value="ECO:0007669"/>
    <property type="project" value="TreeGrafter"/>
</dbReference>